<organism evidence="1 2">
    <name type="scientific">Micromonospora peucetia</name>
    <dbReference type="NCBI Taxonomy" id="47871"/>
    <lineage>
        <taxon>Bacteria</taxon>
        <taxon>Bacillati</taxon>
        <taxon>Actinomycetota</taxon>
        <taxon>Actinomycetes</taxon>
        <taxon>Micromonosporales</taxon>
        <taxon>Micromonosporaceae</taxon>
        <taxon>Micromonospora</taxon>
    </lineage>
</organism>
<dbReference type="Proteomes" id="UP001334804">
    <property type="component" value="Chromosome"/>
</dbReference>
<keyword evidence="2" id="KW-1185">Reference proteome</keyword>
<evidence type="ECO:0000313" key="2">
    <source>
        <dbReference type="Proteomes" id="UP001334804"/>
    </source>
</evidence>
<reference evidence="1 2" key="1">
    <citation type="submission" date="2022-10" db="EMBL/GenBank/DDBJ databases">
        <title>The complete genomes of actinobacterial strains from the NBC collection.</title>
        <authorList>
            <person name="Joergensen T.S."/>
            <person name="Alvarez Arevalo M."/>
            <person name="Sterndorff E.B."/>
            <person name="Faurdal D."/>
            <person name="Vuksanovic O."/>
            <person name="Mourched A.-S."/>
            <person name="Charusanti P."/>
            <person name="Shaw S."/>
            <person name="Blin K."/>
            <person name="Weber T."/>
        </authorList>
    </citation>
    <scope>NUCLEOTIDE SEQUENCE [LARGE SCALE GENOMIC DNA]</scope>
    <source>
        <strain evidence="1 2">NBC 01809</strain>
    </source>
</reference>
<dbReference type="EMBL" id="CP109071">
    <property type="protein sequence ID" value="WSA34513.1"/>
    <property type="molecule type" value="Genomic_DNA"/>
</dbReference>
<proteinExistence type="predicted"/>
<dbReference type="RefSeq" id="WP_326564519.1">
    <property type="nucleotide sequence ID" value="NZ_CP109071.1"/>
</dbReference>
<protein>
    <submittedName>
        <fullName evidence="1">Uncharacterized protein</fullName>
    </submittedName>
</protein>
<sequence length="50" mass="5463">MTADEIREQARQLAATLPPISQTQLNQLRLILRPGGTPKLRAAKQIGRAA</sequence>
<accession>A0ABZ1EJT6</accession>
<name>A0ABZ1EJT6_9ACTN</name>
<gene>
    <name evidence="1" type="ORF">OIE14_10965</name>
</gene>
<evidence type="ECO:0000313" key="1">
    <source>
        <dbReference type="EMBL" id="WSA34513.1"/>
    </source>
</evidence>